<dbReference type="EMBL" id="LR134318">
    <property type="protein sequence ID" value="VEF11816.1"/>
    <property type="molecule type" value="Genomic_DNA"/>
</dbReference>
<dbReference type="Proteomes" id="UP000281909">
    <property type="component" value="Chromosome"/>
</dbReference>
<proteinExistence type="predicted"/>
<dbReference type="AlphaFoldDB" id="A0A3S4PVS2"/>
<reference evidence="2 3" key="1">
    <citation type="submission" date="2018-12" db="EMBL/GenBank/DDBJ databases">
        <authorList>
            <consortium name="Pathogen Informatics"/>
        </authorList>
    </citation>
    <scope>NUCLEOTIDE SEQUENCE [LARGE SCALE GENOMIC DNA]</scope>
    <source>
        <strain evidence="2 3">NCTC9428</strain>
    </source>
</reference>
<name>A0A3S4PVS2_PSEFL</name>
<feature type="compositionally biased region" description="Basic and acidic residues" evidence="1">
    <location>
        <begin position="31"/>
        <end position="49"/>
    </location>
</feature>
<evidence type="ECO:0000256" key="1">
    <source>
        <dbReference type="SAM" id="MobiDB-lite"/>
    </source>
</evidence>
<organism evidence="2 3">
    <name type="scientific">Pseudomonas fluorescens</name>
    <dbReference type="NCBI Taxonomy" id="294"/>
    <lineage>
        <taxon>Bacteria</taxon>
        <taxon>Pseudomonadati</taxon>
        <taxon>Pseudomonadota</taxon>
        <taxon>Gammaproteobacteria</taxon>
        <taxon>Pseudomonadales</taxon>
        <taxon>Pseudomonadaceae</taxon>
        <taxon>Pseudomonas</taxon>
    </lineage>
</organism>
<sequence>MGTVSATKVGMMELTVTGATHGGHIFVMTEPHSESVRKQQRDNNKDDRMPTQNPHRIVGLCTSSKVYGALTELKHLEGHRCAKFLSLLAENLVHKGLLNEREVLHMLDQVVD</sequence>
<evidence type="ECO:0000313" key="3">
    <source>
        <dbReference type="Proteomes" id="UP000281909"/>
    </source>
</evidence>
<accession>A0A3S4PVS2</accession>
<gene>
    <name evidence="2" type="ORF">NCTC9428_03443</name>
</gene>
<evidence type="ECO:0000313" key="2">
    <source>
        <dbReference type="EMBL" id="VEF11816.1"/>
    </source>
</evidence>
<protein>
    <submittedName>
        <fullName evidence="2">Uncharacterized protein</fullName>
    </submittedName>
</protein>
<feature type="region of interest" description="Disordered" evidence="1">
    <location>
        <begin position="30"/>
        <end position="55"/>
    </location>
</feature>